<sequence length="93" mass="9721">MAITSEHEDNLTAVVTADDGLKSVAEAAQALVTSRKANSITELAFIDSLNALIDGDKEAEQRAVAGGQGKSAEKLHLAIKGMMKVNNNTGPWA</sequence>
<accession>A0A381ZTZ9</accession>
<proteinExistence type="predicted"/>
<organism evidence="1">
    <name type="scientific">marine metagenome</name>
    <dbReference type="NCBI Taxonomy" id="408172"/>
    <lineage>
        <taxon>unclassified sequences</taxon>
        <taxon>metagenomes</taxon>
        <taxon>ecological metagenomes</taxon>
    </lineage>
</organism>
<reference evidence="1" key="1">
    <citation type="submission" date="2018-05" db="EMBL/GenBank/DDBJ databases">
        <authorList>
            <person name="Lanie J.A."/>
            <person name="Ng W.-L."/>
            <person name="Kazmierczak K.M."/>
            <person name="Andrzejewski T.M."/>
            <person name="Davidsen T.M."/>
            <person name="Wayne K.J."/>
            <person name="Tettelin H."/>
            <person name="Glass J.I."/>
            <person name="Rusch D."/>
            <person name="Podicherti R."/>
            <person name="Tsui H.-C.T."/>
            <person name="Winkler M.E."/>
        </authorList>
    </citation>
    <scope>NUCLEOTIDE SEQUENCE</scope>
</reference>
<dbReference type="EMBL" id="UINC01022551">
    <property type="protein sequence ID" value="SVA92411.1"/>
    <property type="molecule type" value="Genomic_DNA"/>
</dbReference>
<dbReference type="AlphaFoldDB" id="A0A381ZTZ9"/>
<protein>
    <submittedName>
        <fullName evidence="1">Uncharacterized protein</fullName>
    </submittedName>
</protein>
<gene>
    <name evidence="1" type="ORF">METZ01_LOCUS145265</name>
</gene>
<name>A0A381ZTZ9_9ZZZZ</name>
<evidence type="ECO:0000313" key="1">
    <source>
        <dbReference type="EMBL" id="SVA92411.1"/>
    </source>
</evidence>